<dbReference type="Proteomes" id="UP000236161">
    <property type="component" value="Unassembled WGS sequence"/>
</dbReference>
<keyword evidence="2" id="KW-1185">Reference proteome</keyword>
<dbReference type="AlphaFoldDB" id="A0A2I0AM74"/>
<dbReference type="OrthoDB" id="1050647at2759"/>
<dbReference type="STRING" id="1088818.A0A2I0AM74"/>
<proteinExistence type="predicted"/>
<name>A0A2I0AM74_9ASPA</name>
<accession>A0A2I0AM74</accession>
<protein>
    <submittedName>
        <fullName evidence="1">Uncharacterized protein</fullName>
    </submittedName>
</protein>
<gene>
    <name evidence="1" type="ORF">AXF42_Ash012783</name>
</gene>
<organism evidence="1 2">
    <name type="scientific">Apostasia shenzhenica</name>
    <dbReference type="NCBI Taxonomy" id="1088818"/>
    <lineage>
        <taxon>Eukaryota</taxon>
        <taxon>Viridiplantae</taxon>
        <taxon>Streptophyta</taxon>
        <taxon>Embryophyta</taxon>
        <taxon>Tracheophyta</taxon>
        <taxon>Spermatophyta</taxon>
        <taxon>Magnoliopsida</taxon>
        <taxon>Liliopsida</taxon>
        <taxon>Asparagales</taxon>
        <taxon>Orchidaceae</taxon>
        <taxon>Apostasioideae</taxon>
        <taxon>Apostasia</taxon>
    </lineage>
</organism>
<evidence type="ECO:0000313" key="2">
    <source>
        <dbReference type="Proteomes" id="UP000236161"/>
    </source>
</evidence>
<evidence type="ECO:0000313" key="1">
    <source>
        <dbReference type="EMBL" id="PKA56653.1"/>
    </source>
</evidence>
<dbReference type="EMBL" id="KZ451970">
    <property type="protein sequence ID" value="PKA56653.1"/>
    <property type="molecule type" value="Genomic_DNA"/>
</dbReference>
<reference evidence="1 2" key="1">
    <citation type="journal article" date="2017" name="Nature">
        <title>The Apostasia genome and the evolution of orchids.</title>
        <authorList>
            <person name="Zhang G.Q."/>
            <person name="Liu K.W."/>
            <person name="Li Z."/>
            <person name="Lohaus R."/>
            <person name="Hsiao Y.Y."/>
            <person name="Niu S.C."/>
            <person name="Wang J.Y."/>
            <person name="Lin Y.C."/>
            <person name="Xu Q."/>
            <person name="Chen L.J."/>
            <person name="Yoshida K."/>
            <person name="Fujiwara S."/>
            <person name="Wang Z.W."/>
            <person name="Zhang Y.Q."/>
            <person name="Mitsuda N."/>
            <person name="Wang M."/>
            <person name="Liu G.H."/>
            <person name="Pecoraro L."/>
            <person name="Huang H.X."/>
            <person name="Xiao X.J."/>
            <person name="Lin M."/>
            <person name="Wu X.Y."/>
            <person name="Wu W.L."/>
            <person name="Chen Y.Y."/>
            <person name="Chang S.B."/>
            <person name="Sakamoto S."/>
            <person name="Ohme-Takagi M."/>
            <person name="Yagi M."/>
            <person name="Zeng S.J."/>
            <person name="Shen C.Y."/>
            <person name="Yeh C.M."/>
            <person name="Luo Y.B."/>
            <person name="Tsai W.C."/>
            <person name="Van de Peer Y."/>
            <person name="Liu Z.J."/>
        </authorList>
    </citation>
    <scope>NUCLEOTIDE SEQUENCE [LARGE SCALE GENOMIC DNA]</scope>
    <source>
        <strain evidence="2">cv. Shenzhen</strain>
        <tissue evidence="1">Stem</tissue>
    </source>
</reference>
<sequence>MRWVPTWKSLPSFRSYKHLATTLGEKRKWYRIDSTFPVQTFELAAFRHLVIFVNKEGEQFHQGVLWPMRTRYALDPNNKVFTGHDLDYFEKCVGPLLPPWHNACGSYMTGQLGMKVEGRGET</sequence>